<organism evidence="1">
    <name type="scientific">Pseudoalteromonas translucida KMM 520</name>
    <dbReference type="NCBI Taxonomy" id="1315283"/>
    <lineage>
        <taxon>Bacteria</taxon>
        <taxon>Pseudomonadati</taxon>
        <taxon>Pseudomonadota</taxon>
        <taxon>Gammaproteobacteria</taxon>
        <taxon>Alteromonadales</taxon>
        <taxon>Pseudoalteromonadaceae</taxon>
        <taxon>Pseudoalteromonas</taxon>
    </lineage>
</organism>
<accession>A0A0U2VGH2</accession>
<evidence type="ECO:0000313" key="2">
    <source>
        <dbReference type="Proteomes" id="UP000065261"/>
    </source>
</evidence>
<dbReference type="Proteomes" id="UP000065261">
    <property type="component" value="Chromosome I"/>
</dbReference>
<dbReference type="Gene3D" id="2.60.40.3110">
    <property type="match status" value="1"/>
</dbReference>
<name>A0A0U2VGH2_9GAMM</name>
<protein>
    <recommendedName>
        <fullName evidence="3">Outer membrane usher protein</fullName>
    </recommendedName>
</protein>
<dbReference type="GO" id="GO:0015473">
    <property type="term" value="F:fimbrial usher porin activity"/>
    <property type="evidence" value="ECO:0007669"/>
    <property type="project" value="InterPro"/>
</dbReference>
<dbReference type="PANTHER" id="PTHR30451:SF5">
    <property type="entry name" value="SLR0019 PROTEIN"/>
    <property type="match status" value="1"/>
</dbReference>
<dbReference type="PATRIC" id="fig|1315283.4.peg.2239"/>
<dbReference type="Pfam" id="PF00577">
    <property type="entry name" value="Usher"/>
    <property type="match status" value="1"/>
</dbReference>
<gene>
    <name evidence="1" type="ORF">PTRA_a2573</name>
</gene>
<dbReference type="OrthoDB" id="499138at2"/>
<dbReference type="EMBL" id="CP011034">
    <property type="protein sequence ID" value="ALS33648.1"/>
    <property type="molecule type" value="Genomic_DNA"/>
</dbReference>
<dbReference type="KEGG" id="ptn:PTRA_a2573"/>
<dbReference type="RefSeq" id="WP_058373831.1">
    <property type="nucleotide sequence ID" value="NZ_CP011034.1"/>
</dbReference>
<sequence length="801" mass="89802">MRLFFGFFLIVFSYTCDAKINPTNQAIELSIEAELNKTAIGKVTLVVEPNDNLLLKWEDVEAVFKGLLYPEGFTTLAEKVTKGSLSQEALETFGFVFNFDLSDFSLKIIAPLNLTRPQTLTLQSNFRRLQASDVANLSGFINLYSSYLYQQNNSKDTVKKQLATRTEMVMNWRGWVIENELEYLSDISPSSSNVKRLGTRLVHDLPLQGMRVSVGDNYSTGSYFQSTSRFLGVSLAHDFSLVSDRPIRPSASKSFTLESPSSVEVLVENRIIRRLNLTAGIYSLADIPLSEGSNNITLKITDIAGVVRYVNFDVTTGLDLFAQGQLEYEVHLGIPAQLREQLEYNNDYPLMSSYINYGMSPSWTTGFTAQADKLIQQIGFKSIYAANIGQIAFENAISFGEHTGHAYRLVYSSFNDSSVLQQDFSVGYEYSSVNFRTLGYRPDSQNNVQLQHQMQANYSFVYSPSVQASFFASLSREYEQSYFNKSAGVNFTGNLNDSDWRYNVGVQWDEIAEKNDWGVRLSLFYKFTNSRRGQLSHESRRSKTRLEYTQDANQRYVGAFSFRAGIENNDENDALLDLNTQYSANRFLVSMDHVSAFEQLDSNSASHQSRVSFASSLAFAETEWAIGKPISDSFAVVSAHSSLKNNIVTLDKNKKQYRANNADFDTILLSDVNSYTSSSVSVEIDNLAPGYDLGSGLIVLFPSYKSGHNVMIGTDANISVIATLLDQQQQPLALQVGVAICSSDKSNKEHKFFTNKSGRFALTGLIPCSYEVKLNNSEKSQFILDVKEGEQLQRKGNIYVH</sequence>
<dbReference type="PANTHER" id="PTHR30451">
    <property type="entry name" value="OUTER MEMBRANE USHER PROTEIN"/>
    <property type="match status" value="1"/>
</dbReference>
<dbReference type="GO" id="GO:0009297">
    <property type="term" value="P:pilus assembly"/>
    <property type="evidence" value="ECO:0007669"/>
    <property type="project" value="InterPro"/>
</dbReference>
<dbReference type="GO" id="GO:0009279">
    <property type="term" value="C:cell outer membrane"/>
    <property type="evidence" value="ECO:0007669"/>
    <property type="project" value="TreeGrafter"/>
</dbReference>
<dbReference type="InterPro" id="IPR000015">
    <property type="entry name" value="Fimb_usher"/>
</dbReference>
<reference evidence="1 2" key="1">
    <citation type="submission" date="2015-03" db="EMBL/GenBank/DDBJ databases">
        <authorList>
            <person name="Murphy D."/>
        </authorList>
    </citation>
    <scope>NUCLEOTIDE SEQUENCE [LARGE SCALE GENOMIC DNA]</scope>
    <source>
        <strain evidence="1 2">KMM 520</strain>
    </source>
</reference>
<evidence type="ECO:0008006" key="3">
    <source>
        <dbReference type="Google" id="ProtNLM"/>
    </source>
</evidence>
<dbReference type="AlphaFoldDB" id="A0A0U2VGH2"/>
<proteinExistence type="predicted"/>
<evidence type="ECO:0000313" key="1">
    <source>
        <dbReference type="EMBL" id="ALS33648.1"/>
    </source>
</evidence>